<evidence type="ECO:0000256" key="1">
    <source>
        <dbReference type="ARBA" id="ARBA00022729"/>
    </source>
</evidence>
<dbReference type="SUPFAM" id="SSF53850">
    <property type="entry name" value="Periplasmic binding protein-like II"/>
    <property type="match status" value="1"/>
</dbReference>
<dbReference type="OrthoDB" id="245568at2"/>
<dbReference type="EMBL" id="FWZT01000006">
    <property type="protein sequence ID" value="SMF19034.1"/>
    <property type="molecule type" value="Genomic_DNA"/>
</dbReference>
<reference evidence="4" key="1">
    <citation type="submission" date="2017-04" db="EMBL/GenBank/DDBJ databases">
        <authorList>
            <person name="Varghese N."/>
            <person name="Submissions S."/>
        </authorList>
    </citation>
    <scope>NUCLEOTIDE SEQUENCE [LARGE SCALE GENOMIC DNA]</scope>
    <source>
        <strain evidence="4">RKEM611</strain>
    </source>
</reference>
<keyword evidence="1" id="KW-0732">Signal</keyword>
<gene>
    <name evidence="3" type="ORF">SAMN06296036_106230</name>
</gene>
<proteinExistence type="predicted"/>
<dbReference type="AlphaFoldDB" id="A0A1Y6BMG6"/>
<name>A0A1Y6BMG6_9BACT</name>
<dbReference type="Pfam" id="PF00497">
    <property type="entry name" value="SBP_bac_3"/>
    <property type="match status" value="1"/>
</dbReference>
<evidence type="ECO:0000313" key="3">
    <source>
        <dbReference type="EMBL" id="SMF19034.1"/>
    </source>
</evidence>
<dbReference type="RefSeq" id="WP_132317701.1">
    <property type="nucleotide sequence ID" value="NZ_FWZT01000006.1"/>
</dbReference>
<organism evidence="3 4">
    <name type="scientific">Pseudobacteriovorax antillogorgiicola</name>
    <dbReference type="NCBI Taxonomy" id="1513793"/>
    <lineage>
        <taxon>Bacteria</taxon>
        <taxon>Pseudomonadati</taxon>
        <taxon>Bdellovibrionota</taxon>
        <taxon>Oligoflexia</taxon>
        <taxon>Oligoflexales</taxon>
        <taxon>Pseudobacteriovoracaceae</taxon>
        <taxon>Pseudobacteriovorax</taxon>
    </lineage>
</organism>
<evidence type="ECO:0000313" key="4">
    <source>
        <dbReference type="Proteomes" id="UP000192907"/>
    </source>
</evidence>
<dbReference type="PANTHER" id="PTHR35936">
    <property type="entry name" value="MEMBRANE-BOUND LYTIC MUREIN TRANSGLYCOSYLASE F"/>
    <property type="match status" value="1"/>
</dbReference>
<dbReference type="InterPro" id="IPR001638">
    <property type="entry name" value="Solute-binding_3/MltF_N"/>
</dbReference>
<evidence type="ECO:0000259" key="2">
    <source>
        <dbReference type="Pfam" id="PF00497"/>
    </source>
</evidence>
<keyword evidence="4" id="KW-1185">Reference proteome</keyword>
<protein>
    <submittedName>
        <fullName evidence="3">ABC-type amino acid transport substrate-binding protein</fullName>
    </submittedName>
</protein>
<feature type="domain" description="Solute-binding protein family 3/N-terminal" evidence="2">
    <location>
        <begin position="38"/>
        <end position="248"/>
    </location>
</feature>
<sequence>MNAQICKLLIVFQILLASEWQVLGKAQKDLGDRDYVAVMISNSTPPYVFFEERNGIVIDVIDRAFSYAGVKTQFLYASNLRILKELNHRSIDAAFASPGDASTHKSDPVIHYRNVVVTKSSFIRDIKKMEDLSTINLAAFQNASRFHKGLADAIAKNPGYFEVTNQKTQVPLLMAGRVEAILLEEKIFHYYRIQSAFDEKHFKVHFLFDKAPRFLYFVDEKLRDSFNQGLKKLRETGEIPKIVSQYLKKYQL</sequence>
<dbReference type="STRING" id="1513793.SAMN06296036_106230"/>
<dbReference type="Proteomes" id="UP000192907">
    <property type="component" value="Unassembled WGS sequence"/>
</dbReference>
<dbReference type="PANTHER" id="PTHR35936:SF19">
    <property type="entry name" value="AMINO-ACID-BINDING PROTEIN YXEM-RELATED"/>
    <property type="match status" value="1"/>
</dbReference>
<accession>A0A1Y6BMG6</accession>
<dbReference type="Gene3D" id="3.40.190.10">
    <property type="entry name" value="Periplasmic binding protein-like II"/>
    <property type="match status" value="2"/>
</dbReference>